<sequence>MCKINVEIFAKRPSAAHFRTRSCLPIYLIERHPQLRGKGFMLLFRLSDGLYFLMLSETFL</sequence>
<accession>A0A1X3DIA8</accession>
<proteinExistence type="predicted"/>
<dbReference type="AlphaFoldDB" id="A0A1X3DIA8"/>
<gene>
    <name evidence="1" type="ORF">BV912_06985</name>
</gene>
<organism evidence="1 2">
    <name type="scientific">Neisseria dumasiana</name>
    <dbReference type="NCBI Taxonomy" id="1931275"/>
    <lineage>
        <taxon>Bacteria</taxon>
        <taxon>Pseudomonadati</taxon>
        <taxon>Pseudomonadota</taxon>
        <taxon>Betaproteobacteria</taxon>
        <taxon>Neisseriales</taxon>
        <taxon>Neisseriaceae</taxon>
        <taxon>Neisseria</taxon>
    </lineage>
</organism>
<evidence type="ECO:0000313" key="2">
    <source>
        <dbReference type="Proteomes" id="UP000193303"/>
    </source>
</evidence>
<evidence type="ECO:0000313" key="1">
    <source>
        <dbReference type="EMBL" id="OSI20886.1"/>
    </source>
</evidence>
<dbReference type="Proteomes" id="UP000193303">
    <property type="component" value="Unassembled WGS sequence"/>
</dbReference>
<name>A0A1X3DIA8_9NEIS</name>
<protein>
    <submittedName>
        <fullName evidence="1">Uncharacterized protein</fullName>
    </submittedName>
</protein>
<comment type="caution">
    <text evidence="1">The sequence shown here is derived from an EMBL/GenBank/DDBJ whole genome shotgun (WGS) entry which is preliminary data.</text>
</comment>
<dbReference type="EMBL" id="MTAB01000013">
    <property type="protein sequence ID" value="OSI20886.1"/>
    <property type="molecule type" value="Genomic_DNA"/>
</dbReference>
<reference evidence="2" key="1">
    <citation type="submission" date="2017-01" db="EMBL/GenBank/DDBJ databases">
        <authorList>
            <person name="Mah S.A."/>
            <person name="Swanson W.J."/>
            <person name="Moy G.W."/>
            <person name="Vacquier V.D."/>
        </authorList>
    </citation>
    <scope>NUCLEOTIDE SEQUENCE [LARGE SCALE GENOMIC DNA]</scope>
    <source>
        <strain evidence="2">124861</strain>
    </source>
</reference>